<proteinExistence type="predicted"/>
<name>A0A4D5XF80_9VIRU</name>
<dbReference type="EMBL" id="MK500470">
    <property type="protein sequence ID" value="QBK90245.1"/>
    <property type="molecule type" value="Genomic_DNA"/>
</dbReference>
<evidence type="ECO:0000313" key="1">
    <source>
        <dbReference type="EMBL" id="QBK90245.1"/>
    </source>
</evidence>
<sequence>MIINVSNTKDIIDSKDTKLINKNNINIINTTIKTIKSDVDNKIDINFIKTTPSPISFKFKPIL</sequence>
<gene>
    <name evidence="1" type="ORF">LCPAC102_01580</name>
</gene>
<reference evidence="1" key="1">
    <citation type="journal article" date="2019" name="MBio">
        <title>Virus Genomes from Deep Sea Sediments Expand the Ocean Megavirome and Support Independent Origins of Viral Gigantism.</title>
        <authorList>
            <person name="Backstrom D."/>
            <person name="Yutin N."/>
            <person name="Jorgensen S.L."/>
            <person name="Dharamshi J."/>
            <person name="Homa F."/>
            <person name="Zaremba-Niedwiedzka K."/>
            <person name="Spang A."/>
            <person name="Wolf Y.I."/>
            <person name="Koonin E.V."/>
            <person name="Ettema T.J."/>
        </authorList>
    </citation>
    <scope>NUCLEOTIDE SEQUENCE</scope>
</reference>
<organism evidence="1">
    <name type="scientific">Pithovirus LCPAC102</name>
    <dbReference type="NCBI Taxonomy" id="2506587"/>
    <lineage>
        <taxon>Viruses</taxon>
        <taxon>Pithoviruses</taxon>
    </lineage>
</organism>
<protein>
    <submittedName>
        <fullName evidence="1">Uncharacterized protein</fullName>
    </submittedName>
</protein>
<accession>A0A4D5XF80</accession>